<name>A0A833XD72_JUGRE</name>
<dbReference type="GO" id="GO:0003676">
    <property type="term" value="F:nucleic acid binding"/>
    <property type="evidence" value="ECO:0007669"/>
    <property type="project" value="InterPro"/>
</dbReference>
<reference evidence="2" key="2">
    <citation type="submission" date="2020-03" db="EMBL/GenBank/DDBJ databases">
        <title>Walnut 2.0.</title>
        <authorList>
            <person name="Marrano A."/>
            <person name="Britton M."/>
            <person name="Zimin A.V."/>
            <person name="Zaini P.A."/>
            <person name="Workman R."/>
            <person name="Puiu D."/>
            <person name="Bianco L."/>
            <person name="Allen B.J."/>
            <person name="Troggio M."/>
            <person name="Leslie C.A."/>
            <person name="Timp W."/>
            <person name="Dendekar A."/>
            <person name="Salzberg S.L."/>
            <person name="Neale D.B."/>
        </authorList>
    </citation>
    <scope>NUCLEOTIDE SEQUENCE</scope>
    <source>
        <tissue evidence="2">Leaves</tissue>
    </source>
</reference>
<dbReference type="GO" id="GO:0008270">
    <property type="term" value="F:zinc ion binding"/>
    <property type="evidence" value="ECO:0007669"/>
    <property type="project" value="InterPro"/>
</dbReference>
<protein>
    <recommendedName>
        <fullName evidence="4">GAG-pre-integrase domain-containing protein</fullName>
    </recommendedName>
</protein>
<gene>
    <name evidence="2" type="ORF">F2P56_014367</name>
</gene>
<evidence type="ECO:0000313" key="3">
    <source>
        <dbReference type="Proteomes" id="UP000619265"/>
    </source>
</evidence>
<organism evidence="2 3">
    <name type="scientific">Juglans regia</name>
    <name type="common">English walnut</name>
    <dbReference type="NCBI Taxonomy" id="51240"/>
    <lineage>
        <taxon>Eukaryota</taxon>
        <taxon>Viridiplantae</taxon>
        <taxon>Streptophyta</taxon>
        <taxon>Embryophyta</taxon>
        <taxon>Tracheophyta</taxon>
        <taxon>Spermatophyta</taxon>
        <taxon>Magnoliopsida</taxon>
        <taxon>eudicotyledons</taxon>
        <taxon>Gunneridae</taxon>
        <taxon>Pentapetalae</taxon>
        <taxon>rosids</taxon>
        <taxon>fabids</taxon>
        <taxon>Fagales</taxon>
        <taxon>Juglandaceae</taxon>
        <taxon>Juglans</taxon>
    </lineage>
</organism>
<reference evidence="2" key="1">
    <citation type="submission" date="2015-10" db="EMBL/GenBank/DDBJ databases">
        <authorList>
            <person name="Martinez-Garcia P.J."/>
            <person name="Crepeau M.W."/>
            <person name="Puiu D."/>
            <person name="Gonzalez-Ibeas D."/>
            <person name="Whalen J."/>
            <person name="Stevens K."/>
            <person name="Paul R."/>
            <person name="Butterfield T."/>
            <person name="Britton M."/>
            <person name="Reagan R."/>
            <person name="Chakraborty S."/>
            <person name="Walawage S.L."/>
            <person name="Vasquez-Gross H.A."/>
            <person name="Cardeno C."/>
            <person name="Famula R."/>
            <person name="Pratt K."/>
            <person name="Kuruganti S."/>
            <person name="Aradhya M.K."/>
            <person name="Leslie C.A."/>
            <person name="Dandekar A.M."/>
            <person name="Salzberg S.L."/>
            <person name="Wegrzyn J.L."/>
            <person name="Langley C.H."/>
            <person name="Neale D.B."/>
        </authorList>
    </citation>
    <scope>NUCLEOTIDE SEQUENCE</scope>
    <source>
        <tissue evidence="2">Leaves</tissue>
    </source>
</reference>
<accession>A0A833XD72</accession>
<proteinExistence type="predicted"/>
<evidence type="ECO:0000256" key="1">
    <source>
        <dbReference type="SAM" id="MobiDB-lite"/>
    </source>
</evidence>
<dbReference type="Gramene" id="Jr07_06750_p1">
    <property type="protein sequence ID" value="cds.Jr07_06750_p1"/>
    <property type="gene ID" value="Jr07_06750"/>
</dbReference>
<evidence type="ECO:0008006" key="4">
    <source>
        <dbReference type="Google" id="ProtNLM"/>
    </source>
</evidence>
<sequence length="355" mass="38294">MISTVPSIETMALAIKKPFSPSRFSKTNPSSKKDRPYCSHCKISGHLLENCFKLGNAAAPICSHCNLTGHTVDKCYKLNGYPPGHKFHVKQQPPGFLANQATLSNATESEIVSDDRIGLTKLQYQQLMSLIQSQDSSIAANVLHSGTQPQSSNTPVHSSKMSGISTSFSTHTHGSLHNSSSNWVIDTGATDHMVCSTSLFTSITSVVAYSVKLPNGSSASDLPSWKTIGKGELRHGLYYLVCTNVSPSALALSLSDSTHNTHTDFTSSASIVNSDAHADLWHCRLGHLSVSRLKLFSDPIALLAPPEQSISKDAPAPNALKDPDWCKAMEAEIEALENNHTWTLTDLPQGKEAID</sequence>
<dbReference type="EMBL" id="LIHL02000007">
    <property type="protein sequence ID" value="KAF5464278.1"/>
    <property type="molecule type" value="Genomic_DNA"/>
</dbReference>
<dbReference type="PANTHER" id="PTHR34222">
    <property type="entry name" value="GAG_PRE-INTEGRS DOMAIN-CONTAINING PROTEIN"/>
    <property type="match status" value="1"/>
</dbReference>
<dbReference type="Proteomes" id="UP000619265">
    <property type="component" value="Unassembled WGS sequence"/>
</dbReference>
<dbReference type="AlphaFoldDB" id="A0A833XD72"/>
<dbReference type="SUPFAM" id="SSF57756">
    <property type="entry name" value="Retrovirus zinc finger-like domains"/>
    <property type="match status" value="1"/>
</dbReference>
<evidence type="ECO:0000313" key="2">
    <source>
        <dbReference type="EMBL" id="KAF5464278.1"/>
    </source>
</evidence>
<comment type="caution">
    <text evidence="2">The sequence shown here is derived from an EMBL/GenBank/DDBJ whole genome shotgun (WGS) entry which is preliminary data.</text>
</comment>
<feature type="region of interest" description="Disordered" evidence="1">
    <location>
        <begin position="145"/>
        <end position="164"/>
    </location>
</feature>
<dbReference type="InterPro" id="IPR036875">
    <property type="entry name" value="Znf_CCHC_sf"/>
</dbReference>
<dbReference type="PANTHER" id="PTHR34222:SF99">
    <property type="entry name" value="PROTEIN, PUTATIVE-RELATED"/>
    <property type="match status" value="1"/>
</dbReference>
<feature type="non-terminal residue" evidence="2">
    <location>
        <position position="1"/>
    </location>
</feature>